<comment type="caution">
    <text evidence="1">The sequence shown here is derived from an EMBL/GenBank/DDBJ whole genome shotgun (WGS) entry which is preliminary data.</text>
</comment>
<dbReference type="RefSeq" id="WP_103727244.1">
    <property type="nucleotide sequence ID" value="NZ_PQNY01000078.1"/>
</dbReference>
<proteinExistence type="predicted"/>
<evidence type="ECO:0000313" key="1">
    <source>
        <dbReference type="EMBL" id="POS00521.1"/>
    </source>
</evidence>
<dbReference type="AlphaFoldDB" id="A0A2S4N4A7"/>
<keyword evidence="2" id="KW-1185">Reference proteome</keyword>
<organism evidence="1 2">
    <name type="scientific">Flavobacterium croceum DSM 17960</name>
    <dbReference type="NCBI Taxonomy" id="1121886"/>
    <lineage>
        <taxon>Bacteria</taxon>
        <taxon>Pseudomonadati</taxon>
        <taxon>Bacteroidota</taxon>
        <taxon>Flavobacteriia</taxon>
        <taxon>Flavobacteriales</taxon>
        <taxon>Flavobacteriaceae</taxon>
        <taxon>Flavobacterium</taxon>
    </lineage>
</organism>
<gene>
    <name evidence="1" type="ORF">Q361_1782</name>
</gene>
<dbReference type="EMBL" id="PQNY01000078">
    <property type="protein sequence ID" value="POS00521.1"/>
    <property type="molecule type" value="Genomic_DNA"/>
</dbReference>
<evidence type="ECO:0000313" key="2">
    <source>
        <dbReference type="Proteomes" id="UP000237056"/>
    </source>
</evidence>
<sequence>MVQLNKLFIIFSFSFIIFNKAYSQTGERFYITNDTIIIEKPIVISLKNIDGMFLISEDDLKKDLDVVKLMKKDKLYLFNNDVYRFLSLKELNKKPRYSECLFEESYTYSDKINIKKLNSKILKFRIGLIKIDYYNEKTLTVDKGKTIFDNKNHLYYCKILFPLCE</sequence>
<name>A0A2S4N4A7_9FLAO</name>
<dbReference type="Proteomes" id="UP000237056">
    <property type="component" value="Unassembled WGS sequence"/>
</dbReference>
<protein>
    <submittedName>
        <fullName evidence="1">Uncharacterized protein</fullName>
    </submittedName>
</protein>
<accession>A0A2S4N4A7</accession>
<reference evidence="1 2" key="1">
    <citation type="submission" date="2018-01" db="EMBL/GenBank/DDBJ databases">
        <title>Genomic Encyclopedia of Type Strains, Phase I: the one thousand microbial genomes (KMG-I) project.</title>
        <authorList>
            <person name="Goeker M."/>
        </authorList>
    </citation>
    <scope>NUCLEOTIDE SEQUENCE [LARGE SCALE GENOMIC DNA]</scope>
    <source>
        <strain evidence="1 2">DSM 17960</strain>
    </source>
</reference>